<accession>A0A4Y3HYQ1</accession>
<evidence type="ECO:0000313" key="1">
    <source>
        <dbReference type="EMBL" id="GEA52148.1"/>
    </source>
</evidence>
<gene>
    <name evidence="1" type="ORF">VIN01S_29520</name>
</gene>
<name>A0A4Y3HYQ1_9VIBR</name>
<evidence type="ECO:0000313" key="2">
    <source>
        <dbReference type="Proteomes" id="UP000318717"/>
    </source>
</evidence>
<protein>
    <submittedName>
        <fullName evidence="1">Uncharacterized protein</fullName>
    </submittedName>
</protein>
<reference evidence="1 2" key="1">
    <citation type="submission" date="2019-06" db="EMBL/GenBank/DDBJ databases">
        <title>Whole genome shotgun sequence of Vibrio inusitatus NBRC 102082.</title>
        <authorList>
            <person name="Hosoyama A."/>
            <person name="Uohara A."/>
            <person name="Ohji S."/>
            <person name="Ichikawa N."/>
        </authorList>
    </citation>
    <scope>NUCLEOTIDE SEQUENCE [LARGE SCALE GENOMIC DNA]</scope>
    <source>
        <strain evidence="1 2">NBRC 102082</strain>
    </source>
</reference>
<dbReference type="Proteomes" id="UP000318717">
    <property type="component" value="Unassembled WGS sequence"/>
</dbReference>
<comment type="caution">
    <text evidence="1">The sequence shown here is derived from an EMBL/GenBank/DDBJ whole genome shotgun (WGS) entry which is preliminary data.</text>
</comment>
<organism evidence="1 2">
    <name type="scientific">Vibrio inusitatus NBRC 102082</name>
    <dbReference type="NCBI Taxonomy" id="1219070"/>
    <lineage>
        <taxon>Bacteria</taxon>
        <taxon>Pseudomonadati</taxon>
        <taxon>Pseudomonadota</taxon>
        <taxon>Gammaproteobacteria</taxon>
        <taxon>Vibrionales</taxon>
        <taxon>Vibrionaceae</taxon>
        <taxon>Vibrio</taxon>
    </lineage>
</organism>
<dbReference type="EMBL" id="BJLF01000016">
    <property type="protein sequence ID" value="GEA52148.1"/>
    <property type="molecule type" value="Genomic_DNA"/>
</dbReference>
<keyword evidence="2" id="KW-1185">Reference proteome</keyword>
<dbReference type="RefSeq" id="WP_280176881.1">
    <property type="nucleotide sequence ID" value="NZ_BJLF01000016.1"/>
</dbReference>
<sequence>MMNPVEKLTLKMEDDGFAKQSRIVRLKSDIKALNEKGTDLNF</sequence>
<dbReference type="AlphaFoldDB" id="A0A4Y3HYQ1"/>
<proteinExistence type="predicted"/>